<name>A0ABT1MW58_9GAMM</name>
<evidence type="ECO:0000313" key="2">
    <source>
        <dbReference type="EMBL" id="MCQ1056710.1"/>
    </source>
</evidence>
<protein>
    <submittedName>
        <fullName evidence="2">3D domain-containing protein</fullName>
    </submittedName>
</protein>
<dbReference type="EMBL" id="JANEYT010000002">
    <property type="protein sequence ID" value="MCQ1056710.1"/>
    <property type="molecule type" value="Genomic_DNA"/>
</dbReference>
<feature type="signal peptide" evidence="1">
    <location>
        <begin position="1"/>
        <end position="23"/>
    </location>
</feature>
<evidence type="ECO:0000313" key="3">
    <source>
        <dbReference type="Proteomes" id="UP001524460"/>
    </source>
</evidence>
<organism evidence="2 3">
    <name type="scientific">Photobacterium pectinilyticum</name>
    <dbReference type="NCBI Taxonomy" id="2906793"/>
    <lineage>
        <taxon>Bacteria</taxon>
        <taxon>Pseudomonadati</taxon>
        <taxon>Pseudomonadota</taxon>
        <taxon>Gammaproteobacteria</taxon>
        <taxon>Vibrionales</taxon>
        <taxon>Vibrionaceae</taxon>
        <taxon>Photobacterium</taxon>
    </lineage>
</organism>
<sequence length="130" mass="14369">MRKAVLVFFLTIMTVSWGVPAMAAGQGKSYKVTATAYNSVRGQTNSNPTIAAWGDRLKPGMKAIAISRDFLGRGFKRGTIVKISGLPGEYVVLDKMNKRWSNKIDIYMGQDIKAARNWGRRNVTITVVKS</sequence>
<keyword evidence="1" id="KW-0732">Signal</keyword>
<reference evidence="2 3" key="1">
    <citation type="submission" date="2022-07" db="EMBL/GenBank/DDBJ databases">
        <title>Photobacterium pectinilyticum sp. nov., a marine bacterium isolated from surface seawater of Qingdao offshore.</title>
        <authorList>
            <person name="Wang X."/>
        </authorList>
    </citation>
    <scope>NUCLEOTIDE SEQUENCE [LARGE SCALE GENOMIC DNA]</scope>
    <source>
        <strain evidence="2 3">ZSDE20</strain>
    </source>
</reference>
<gene>
    <name evidence="2" type="ORF">NHN17_01340</name>
</gene>
<dbReference type="Proteomes" id="UP001524460">
    <property type="component" value="Unassembled WGS sequence"/>
</dbReference>
<keyword evidence="3" id="KW-1185">Reference proteome</keyword>
<proteinExistence type="predicted"/>
<accession>A0ABT1MW58</accession>
<evidence type="ECO:0000256" key="1">
    <source>
        <dbReference type="SAM" id="SignalP"/>
    </source>
</evidence>
<feature type="chain" id="PRO_5045091711" evidence="1">
    <location>
        <begin position="24"/>
        <end position="130"/>
    </location>
</feature>
<comment type="caution">
    <text evidence="2">The sequence shown here is derived from an EMBL/GenBank/DDBJ whole genome shotgun (WGS) entry which is preliminary data.</text>
</comment>
<dbReference type="CDD" id="cd22784">
    <property type="entry name" value="DPBB_MltA_YuiC-like"/>
    <property type="match status" value="1"/>
</dbReference>